<evidence type="ECO:0000256" key="1">
    <source>
        <dbReference type="SAM" id="MobiDB-lite"/>
    </source>
</evidence>
<dbReference type="InterPro" id="IPR001646">
    <property type="entry name" value="5peptide_repeat"/>
</dbReference>
<dbReference type="Pfam" id="PF13576">
    <property type="entry name" value="Pentapeptide_3"/>
    <property type="match status" value="1"/>
</dbReference>
<feature type="region of interest" description="Disordered" evidence="1">
    <location>
        <begin position="280"/>
        <end position="313"/>
    </location>
</feature>
<gene>
    <name evidence="2" type="ORF">Arub01_57140</name>
</gene>
<dbReference type="Proteomes" id="UP001165124">
    <property type="component" value="Unassembled WGS sequence"/>
</dbReference>
<protein>
    <recommendedName>
        <fullName evidence="4">Pentapeptide repeat-containing protein</fullName>
    </recommendedName>
</protein>
<comment type="caution">
    <text evidence="2">The sequence shown here is derived from an EMBL/GenBank/DDBJ whole genome shotgun (WGS) entry which is preliminary data.</text>
</comment>
<dbReference type="RefSeq" id="WP_083951532.1">
    <property type="nucleotide sequence ID" value="NZ_BSRZ01000024.1"/>
</dbReference>
<dbReference type="Gene3D" id="2.160.20.80">
    <property type="entry name" value="E3 ubiquitin-protein ligase SopA"/>
    <property type="match status" value="1"/>
</dbReference>
<dbReference type="EMBL" id="BSRZ01000024">
    <property type="protein sequence ID" value="GLW67471.1"/>
    <property type="molecule type" value="Genomic_DNA"/>
</dbReference>
<accession>A0A9W6UXA1</accession>
<organism evidence="2 3">
    <name type="scientific">Actinomadura rubrobrunea</name>
    <dbReference type="NCBI Taxonomy" id="115335"/>
    <lineage>
        <taxon>Bacteria</taxon>
        <taxon>Bacillati</taxon>
        <taxon>Actinomycetota</taxon>
        <taxon>Actinomycetes</taxon>
        <taxon>Streptosporangiales</taxon>
        <taxon>Thermomonosporaceae</taxon>
        <taxon>Actinomadura</taxon>
    </lineage>
</organism>
<evidence type="ECO:0000313" key="2">
    <source>
        <dbReference type="EMBL" id="GLW67471.1"/>
    </source>
</evidence>
<name>A0A9W6UXA1_9ACTN</name>
<proteinExistence type="predicted"/>
<dbReference type="SUPFAM" id="SSF141571">
    <property type="entry name" value="Pentapeptide repeat-like"/>
    <property type="match status" value="1"/>
</dbReference>
<evidence type="ECO:0000313" key="3">
    <source>
        <dbReference type="Proteomes" id="UP001165124"/>
    </source>
</evidence>
<reference evidence="2" key="1">
    <citation type="submission" date="2023-02" db="EMBL/GenBank/DDBJ databases">
        <title>Actinomadura rubrobrunea NBRC 14622.</title>
        <authorList>
            <person name="Ichikawa N."/>
            <person name="Sato H."/>
            <person name="Tonouchi N."/>
        </authorList>
    </citation>
    <scope>NUCLEOTIDE SEQUENCE</scope>
    <source>
        <strain evidence="2">NBRC 14622</strain>
    </source>
</reference>
<dbReference type="AlphaFoldDB" id="A0A9W6UXA1"/>
<keyword evidence="3" id="KW-1185">Reference proteome</keyword>
<sequence length="658" mass="72782">MVKRHGQEQMASPYSTGGGGSVLEHRYGAVLLSHLLIGDPIPELGADADPISIRFQDKISSPVDDLVAVGRTPDGAERWLSIGVRRAPKFTRSEAPTADLLVSYLRVVSANWEEVSAGRWRLGLAVASPNQAVQQIRELAVIARDQPDNAAFRTAVTTPGRISQDVRDRLTHFDALTKKAADKTKELPASIETAELSWRILHALWVRELRLEGVDETDASFTVARLRNIVPDGSVTAANDLFRALENLSRRYATSGAKVTETMLRQHLSGMRIQTTIIDWPFSSTPPTTQEKPKERPSNNSAAHGATEEGTEDAATDFTATLDGFPNAASSSHILAQFQSAAYALTERNDRTWRPALDTVELIGELYPKMRQRVINLFCTLLRCPTDSHDATFRKEVQAVLCRQLSGPLTLLGADRQGDQWTNLNLDLHGARLTDFQLEGAQIGKLDFPGAHLDGETSFSETIFVDHANFSNTTFAGQTYFARCQFNDGADFSGSSFLECSFGRSKFKGIANFGNSHHTQEASFRMILLNDTGIFDNANFCDGATFEGSDFRGDVRFVDTNFGPLGHFESVAFHQGVRFNRARATQFDFHEAVNLGGAIHSTNWPSGWMSFDMTCAAIVEDEHERKALVEPCTTCRHRSECRLAENAKQRLEEDFFGQ</sequence>
<feature type="compositionally biased region" description="Polar residues" evidence="1">
    <location>
        <begin position="280"/>
        <end position="290"/>
    </location>
</feature>
<evidence type="ECO:0008006" key="4">
    <source>
        <dbReference type="Google" id="ProtNLM"/>
    </source>
</evidence>